<feature type="compositionally biased region" description="Low complexity" evidence="1">
    <location>
        <begin position="56"/>
        <end position="75"/>
    </location>
</feature>
<keyword evidence="3" id="KW-1185">Reference proteome</keyword>
<comment type="caution">
    <text evidence="2">The sequence shown here is derived from an EMBL/GenBank/DDBJ whole genome shotgun (WGS) entry which is preliminary data.</text>
</comment>
<feature type="compositionally biased region" description="Polar residues" evidence="1">
    <location>
        <begin position="95"/>
        <end position="104"/>
    </location>
</feature>
<sequence length="420" mass="44173">MTSTSALKNLKLGLYYGRLDESMAHTRGESAEEAMRSESEAVGVRGGCPGTPESVSGPQSTTATTSPSSLPTTNTLGVPKLDTSPSTDGVPGTHLRQSLNANEQANNRLSYRELIKVAPTVENEESKCTQLVGDVTSGGKNAPTCHERQNAVGLNARQGSSSMGVTKVQPTALEDGEQLLEPLTQATPHEIQQSPGQDPVDLWDILPAAAATAAASDSSVSGALDASMEPTLLGHGDLSDGFPESAPYWSTTSGTDYMSIRNSYQPWFTERPGQMLGSDVVTDSCITVPLGCVGAFDQFTWAESAQMNGMACSDGLNIPVQTTQPGGQEFPSWSPLESSSMVVPGSLSTIFMPAAAATLSSTVSGPWSSTPTQFCGVETSLLFYPASVSPFNLATDLYAMPYYFPYSFDVTVDSFDAPAI</sequence>
<evidence type="ECO:0000256" key="1">
    <source>
        <dbReference type="SAM" id="MobiDB-lite"/>
    </source>
</evidence>
<evidence type="ECO:0000313" key="2">
    <source>
        <dbReference type="EMBL" id="KAF4460978.1"/>
    </source>
</evidence>
<reference evidence="2 3" key="1">
    <citation type="submission" date="2020-01" db="EMBL/GenBank/DDBJ databases">
        <title>Identification and distribution of gene clusters putatively required for synthesis of sphingolipid metabolism inhibitors in phylogenetically diverse species of the filamentous fungus Fusarium.</title>
        <authorList>
            <person name="Kim H.-S."/>
            <person name="Busman M."/>
            <person name="Brown D.W."/>
            <person name="Divon H."/>
            <person name="Uhlig S."/>
            <person name="Proctor R.H."/>
        </authorList>
    </citation>
    <scope>NUCLEOTIDE SEQUENCE [LARGE SCALE GENOMIC DNA]</scope>
    <source>
        <strain evidence="2 3">NRRL 20459</strain>
    </source>
</reference>
<name>A0A8H4L4D1_9HYPO</name>
<evidence type="ECO:0000313" key="3">
    <source>
        <dbReference type="Proteomes" id="UP000554235"/>
    </source>
</evidence>
<dbReference type="AlphaFoldDB" id="A0A8H4L4D1"/>
<gene>
    <name evidence="2" type="ORF">FALBO_12223</name>
</gene>
<feature type="region of interest" description="Disordered" evidence="1">
    <location>
        <begin position="26"/>
        <end position="104"/>
    </location>
</feature>
<dbReference type="EMBL" id="JAADYS010001805">
    <property type="protein sequence ID" value="KAF4460978.1"/>
    <property type="molecule type" value="Genomic_DNA"/>
</dbReference>
<protein>
    <submittedName>
        <fullName evidence="2">Uncharacterized protein</fullName>
    </submittedName>
</protein>
<accession>A0A8H4L4D1</accession>
<proteinExistence type="predicted"/>
<organism evidence="2 3">
    <name type="scientific">Fusarium albosuccineum</name>
    <dbReference type="NCBI Taxonomy" id="1237068"/>
    <lineage>
        <taxon>Eukaryota</taxon>
        <taxon>Fungi</taxon>
        <taxon>Dikarya</taxon>
        <taxon>Ascomycota</taxon>
        <taxon>Pezizomycotina</taxon>
        <taxon>Sordariomycetes</taxon>
        <taxon>Hypocreomycetidae</taxon>
        <taxon>Hypocreales</taxon>
        <taxon>Nectriaceae</taxon>
        <taxon>Fusarium</taxon>
        <taxon>Fusarium decemcellulare species complex</taxon>
    </lineage>
</organism>
<dbReference type="Proteomes" id="UP000554235">
    <property type="component" value="Unassembled WGS sequence"/>
</dbReference>
<feature type="compositionally biased region" description="Basic and acidic residues" evidence="1">
    <location>
        <begin position="26"/>
        <end position="39"/>
    </location>
</feature>